<sequence length="195" mass="23635">MMNPKYPDKSVEMYIQQFARDFGFNILEVKYTPVWQQEAALRSYNNDEWTWKLARPGSDIRMEIYINYPAYHCSVSFDNTNPSLRSHVPKYFFFEMYLDKVLQAKWEVAQLRKITEEKSWQKNWRTEVEFVKEHLKGHLNEVVEGRDWPEIYFSWDDFVLPEDADKIYEDQVAVIEKGMKKKGQSWLYLFNPFKK</sequence>
<name>A0A150WGI1_BDEBC</name>
<evidence type="ECO:0000313" key="1">
    <source>
        <dbReference type="EMBL" id="KYG61985.1"/>
    </source>
</evidence>
<gene>
    <name evidence="1" type="ORF">AZI85_07190</name>
</gene>
<dbReference type="OrthoDB" id="9832009at2"/>
<comment type="caution">
    <text evidence="1">The sequence shown here is derived from an EMBL/GenBank/DDBJ whole genome shotgun (WGS) entry which is preliminary data.</text>
</comment>
<protein>
    <submittedName>
        <fullName evidence="1">Uncharacterized protein</fullName>
    </submittedName>
</protein>
<organism evidence="1 2">
    <name type="scientific">Bdellovibrio bacteriovorus</name>
    <dbReference type="NCBI Taxonomy" id="959"/>
    <lineage>
        <taxon>Bacteria</taxon>
        <taxon>Pseudomonadati</taxon>
        <taxon>Bdellovibrionota</taxon>
        <taxon>Bdellovibrionia</taxon>
        <taxon>Bdellovibrionales</taxon>
        <taxon>Pseudobdellovibrionaceae</taxon>
        <taxon>Bdellovibrio</taxon>
    </lineage>
</organism>
<dbReference type="RefSeq" id="WP_063244105.1">
    <property type="nucleotide sequence ID" value="NZ_LUKF01000016.1"/>
</dbReference>
<evidence type="ECO:0000313" key="2">
    <source>
        <dbReference type="Proteomes" id="UP000075391"/>
    </source>
</evidence>
<dbReference type="EMBL" id="LUKF01000016">
    <property type="protein sequence ID" value="KYG61985.1"/>
    <property type="molecule type" value="Genomic_DNA"/>
</dbReference>
<proteinExistence type="predicted"/>
<dbReference type="AlphaFoldDB" id="A0A150WGI1"/>
<dbReference type="Proteomes" id="UP000075391">
    <property type="component" value="Unassembled WGS sequence"/>
</dbReference>
<reference evidence="1 2" key="1">
    <citation type="submission" date="2016-03" db="EMBL/GenBank/DDBJ databases">
        <authorList>
            <person name="Ploux O."/>
        </authorList>
    </citation>
    <scope>NUCLEOTIDE SEQUENCE [LARGE SCALE GENOMIC DNA]</scope>
    <source>
        <strain evidence="1 2">BER2</strain>
    </source>
</reference>
<accession>A0A150WGI1</accession>